<reference evidence="1" key="1">
    <citation type="submission" date="2021-05" db="EMBL/GenBank/DDBJ databases">
        <title>Energy efficiency and biological interactions define the core microbiome of deep oligotrophic groundwater.</title>
        <authorList>
            <person name="Mehrshad M."/>
            <person name="Lopez-Fernandez M."/>
            <person name="Bell E."/>
            <person name="Bernier-Latmani R."/>
            <person name="Bertilsson S."/>
            <person name="Dopson M."/>
        </authorList>
    </citation>
    <scope>NUCLEOTIDE SEQUENCE</scope>
    <source>
        <strain evidence="1">Modern_marine.mb.64</strain>
    </source>
</reference>
<gene>
    <name evidence="1" type="ORF">KJ970_00305</name>
</gene>
<dbReference type="InterPro" id="IPR038396">
    <property type="entry name" value="SpoIIAA-like_sf"/>
</dbReference>
<sequence>MIKLLANLPDDVVGISASGEIDAKDYETVLIPAIESALLRHKRIRVLYQLTPEFTGFTSGAMWDDAKLGLAHWKAWERITVVTDVKWVAHATRMFAFMMPCLVKVFSNSEQAEAEKWIAA</sequence>
<dbReference type="AlphaFoldDB" id="A0A948RSS5"/>
<comment type="caution">
    <text evidence="1">The sequence shown here is derived from an EMBL/GenBank/DDBJ whole genome shotgun (WGS) entry which is preliminary data.</text>
</comment>
<accession>A0A948RSS5</accession>
<evidence type="ECO:0000313" key="2">
    <source>
        <dbReference type="Proteomes" id="UP000777784"/>
    </source>
</evidence>
<dbReference type="Gene3D" id="3.40.50.10600">
    <property type="entry name" value="SpoIIaa-like domains"/>
    <property type="match status" value="1"/>
</dbReference>
<dbReference type="SUPFAM" id="SSF52091">
    <property type="entry name" value="SpoIIaa-like"/>
    <property type="match status" value="1"/>
</dbReference>
<dbReference type="Pfam" id="PF11964">
    <property type="entry name" value="SpoIIAA-like"/>
    <property type="match status" value="1"/>
</dbReference>
<organism evidence="1 2">
    <name type="scientific">Eiseniibacteriota bacterium</name>
    <dbReference type="NCBI Taxonomy" id="2212470"/>
    <lineage>
        <taxon>Bacteria</taxon>
        <taxon>Candidatus Eiseniibacteriota</taxon>
    </lineage>
</organism>
<evidence type="ECO:0000313" key="1">
    <source>
        <dbReference type="EMBL" id="MBU2689341.1"/>
    </source>
</evidence>
<dbReference type="InterPro" id="IPR021866">
    <property type="entry name" value="SpoIIAA-like"/>
</dbReference>
<dbReference type="Proteomes" id="UP000777784">
    <property type="component" value="Unassembled WGS sequence"/>
</dbReference>
<dbReference type="EMBL" id="JAHJDP010000002">
    <property type="protein sequence ID" value="MBU2689341.1"/>
    <property type="molecule type" value="Genomic_DNA"/>
</dbReference>
<proteinExistence type="predicted"/>
<protein>
    <submittedName>
        <fullName evidence="1">STAS/SEC14 domain-containing protein</fullName>
    </submittedName>
</protein>
<name>A0A948RSS5_UNCEI</name>
<dbReference type="InterPro" id="IPR036513">
    <property type="entry name" value="STAS_dom_sf"/>
</dbReference>